<evidence type="ECO:0000313" key="3">
    <source>
        <dbReference type="Proteomes" id="UP001166293"/>
    </source>
</evidence>
<dbReference type="PANTHER" id="PTHR31157">
    <property type="entry name" value="SCP DOMAIN-CONTAINING PROTEIN"/>
    <property type="match status" value="1"/>
</dbReference>
<organism evidence="2 3">
    <name type="scientific">Thalassococcus arenae</name>
    <dbReference type="NCBI Taxonomy" id="2851652"/>
    <lineage>
        <taxon>Bacteria</taxon>
        <taxon>Pseudomonadati</taxon>
        <taxon>Pseudomonadota</taxon>
        <taxon>Alphaproteobacteria</taxon>
        <taxon>Rhodobacterales</taxon>
        <taxon>Roseobacteraceae</taxon>
        <taxon>Thalassococcus</taxon>
    </lineage>
</organism>
<evidence type="ECO:0000259" key="1">
    <source>
        <dbReference type="Pfam" id="PF00188"/>
    </source>
</evidence>
<dbReference type="Pfam" id="PF00188">
    <property type="entry name" value="CAP"/>
    <property type="match status" value="1"/>
</dbReference>
<protein>
    <submittedName>
        <fullName evidence="2">CAP domain-containing protein</fullName>
    </submittedName>
</protein>
<dbReference type="CDD" id="cd05379">
    <property type="entry name" value="CAP_bacterial"/>
    <property type="match status" value="1"/>
</dbReference>
<name>A0ABS6N3E1_9RHOB</name>
<gene>
    <name evidence="2" type="ORF">KUH32_00815</name>
</gene>
<dbReference type="Proteomes" id="UP001166293">
    <property type="component" value="Unassembled WGS sequence"/>
</dbReference>
<proteinExistence type="predicted"/>
<evidence type="ECO:0000313" key="2">
    <source>
        <dbReference type="EMBL" id="MBV2358303.1"/>
    </source>
</evidence>
<dbReference type="EMBL" id="JAHRWL010000001">
    <property type="protein sequence ID" value="MBV2358303.1"/>
    <property type="molecule type" value="Genomic_DNA"/>
</dbReference>
<dbReference type="PANTHER" id="PTHR31157:SF1">
    <property type="entry name" value="SCP DOMAIN-CONTAINING PROTEIN"/>
    <property type="match status" value="1"/>
</dbReference>
<sequence>MLNGLRGEAGLAPLKPSPALEEAAMQHAMDMARNGFFSHTGSDGSTVASRVRAAGYGFCQVAENIAKGQESPKNVMRSWVDSAPHRKNLLLRDIEEYGLVRAPGDIWVLVLGRGGCGS</sequence>
<keyword evidence="3" id="KW-1185">Reference proteome</keyword>
<accession>A0ABS6N3E1</accession>
<comment type="caution">
    <text evidence="2">The sequence shown here is derived from an EMBL/GenBank/DDBJ whole genome shotgun (WGS) entry which is preliminary data.</text>
</comment>
<dbReference type="InterPro" id="IPR014044">
    <property type="entry name" value="CAP_dom"/>
</dbReference>
<reference evidence="2" key="1">
    <citation type="submission" date="2021-06" db="EMBL/GenBank/DDBJ databases">
        <title>Thalassococcus sp. CAU 1522 isolated from sea sand, Republic of Korea.</title>
        <authorList>
            <person name="Kim W."/>
        </authorList>
    </citation>
    <scope>NUCLEOTIDE SEQUENCE</scope>
    <source>
        <strain evidence="2">CAU 1522</strain>
    </source>
</reference>
<feature type="domain" description="SCP" evidence="1">
    <location>
        <begin position="2"/>
        <end position="103"/>
    </location>
</feature>